<evidence type="ECO:0000259" key="8">
    <source>
        <dbReference type="PROSITE" id="PS50166"/>
    </source>
</evidence>
<keyword evidence="4" id="KW-0963">Cytoplasm</keyword>
<dbReference type="PROSITE" id="PS50166">
    <property type="entry name" value="IMPORTIN_B_NT"/>
    <property type="match status" value="1"/>
</dbReference>
<dbReference type="Pfam" id="PF08506">
    <property type="entry name" value="Cse1"/>
    <property type="match status" value="1"/>
</dbReference>
<dbReference type="InterPro" id="IPR011989">
    <property type="entry name" value="ARM-like"/>
</dbReference>
<evidence type="ECO:0000256" key="7">
    <source>
        <dbReference type="SAM" id="MobiDB-lite"/>
    </source>
</evidence>
<evidence type="ECO:0000256" key="3">
    <source>
        <dbReference type="ARBA" id="ARBA00022448"/>
    </source>
</evidence>
<comment type="caution">
    <text evidence="9">The sequence shown here is derived from an EMBL/GenBank/DDBJ whole genome shotgun (WGS) entry which is preliminary data.</text>
</comment>
<dbReference type="Gene3D" id="1.25.10.10">
    <property type="entry name" value="Leucine-rich Repeat Variant"/>
    <property type="match status" value="1"/>
</dbReference>
<reference evidence="9" key="1">
    <citation type="submission" date="2016-04" db="EMBL/GenBank/DDBJ databases">
        <authorList>
            <person name="Nguyen H.D."/>
            <person name="Samba Siva P."/>
            <person name="Cullis J."/>
            <person name="Levesque C.A."/>
            <person name="Hambleton S."/>
        </authorList>
    </citation>
    <scope>NUCLEOTIDE SEQUENCE</scope>
    <source>
        <strain evidence="9">DAOMC 236426</strain>
    </source>
</reference>
<keyword evidence="3" id="KW-0813">Transport</keyword>
<evidence type="ECO:0000256" key="6">
    <source>
        <dbReference type="ARBA" id="ARBA00023242"/>
    </source>
</evidence>
<dbReference type="PANTHER" id="PTHR10997">
    <property type="entry name" value="IMPORTIN-7, 8, 11"/>
    <property type="match status" value="1"/>
</dbReference>
<reference evidence="9" key="2">
    <citation type="journal article" date="2019" name="IMA Fungus">
        <title>Genome sequencing and comparison of five Tilletia species to identify candidate genes for the detection of regulated species infecting wheat.</title>
        <authorList>
            <person name="Nguyen H.D.T."/>
            <person name="Sultana T."/>
            <person name="Kesanakurti P."/>
            <person name="Hambleton S."/>
        </authorList>
    </citation>
    <scope>NUCLEOTIDE SEQUENCE</scope>
    <source>
        <strain evidence="9">DAOMC 236426</strain>
    </source>
</reference>
<dbReference type="SUPFAM" id="SSF48371">
    <property type="entry name" value="ARM repeat"/>
    <property type="match status" value="1"/>
</dbReference>
<protein>
    <recommendedName>
        <fullName evidence="8">Importin N-terminal domain-containing protein</fullName>
    </recommendedName>
</protein>
<dbReference type="SMART" id="SM00913">
    <property type="entry name" value="IBN_N"/>
    <property type="match status" value="1"/>
</dbReference>
<keyword evidence="10" id="KW-1185">Reference proteome</keyword>
<dbReference type="EMBL" id="LWDE02000260">
    <property type="protein sequence ID" value="KAE8249849.1"/>
    <property type="molecule type" value="Genomic_DNA"/>
</dbReference>
<dbReference type="GO" id="GO:0005829">
    <property type="term" value="C:cytosol"/>
    <property type="evidence" value="ECO:0007669"/>
    <property type="project" value="TreeGrafter"/>
</dbReference>
<dbReference type="InterPro" id="IPR013713">
    <property type="entry name" value="XPO2_central"/>
</dbReference>
<name>A0A8X7SYI9_9BASI</name>
<dbReference type="GO" id="GO:0031267">
    <property type="term" value="F:small GTPase binding"/>
    <property type="evidence" value="ECO:0007669"/>
    <property type="project" value="InterPro"/>
</dbReference>
<dbReference type="PANTHER" id="PTHR10997:SF18">
    <property type="entry name" value="D-IMPORTIN 7_RANBP7"/>
    <property type="match status" value="1"/>
</dbReference>
<organism evidence="9 10">
    <name type="scientific">Tilletia controversa</name>
    <name type="common">dwarf bunt fungus</name>
    <dbReference type="NCBI Taxonomy" id="13291"/>
    <lineage>
        <taxon>Eukaryota</taxon>
        <taxon>Fungi</taxon>
        <taxon>Dikarya</taxon>
        <taxon>Basidiomycota</taxon>
        <taxon>Ustilaginomycotina</taxon>
        <taxon>Exobasidiomycetes</taxon>
        <taxon>Tilletiales</taxon>
        <taxon>Tilletiaceae</taxon>
        <taxon>Tilletia</taxon>
    </lineage>
</organism>
<dbReference type="Proteomes" id="UP000077684">
    <property type="component" value="Unassembled WGS sequence"/>
</dbReference>
<gene>
    <name evidence="9" type="ORF">A4X06_0g3039</name>
</gene>
<evidence type="ECO:0000256" key="4">
    <source>
        <dbReference type="ARBA" id="ARBA00022490"/>
    </source>
</evidence>
<comment type="subcellular location">
    <subcellularLocation>
        <location evidence="2">Cytoplasm</location>
    </subcellularLocation>
    <subcellularLocation>
        <location evidence="1">Nucleus</location>
    </subcellularLocation>
</comment>
<sequence length="1061" mass="118368">MDTLYQLLGSTLDPNPNNRKAAELEIRKLEPQEGMLAAVFQIVSSNEADVSVRQAASIYLKNRIVGSWDPELRARRVNPPASAGPIPGAIPDSDRQTIRSGILPALMHAPPVIRSQISPALRSIIVCDYPAQWPDLLQTVMQMLSTEDPQTLFAGLTALLEAIRAFRWKSAHASTMEDIVSQAFPSILATGQRLLQTPNATSPEAGALLYLMLKCYKTSMESHLTKHQQSNESIVPWGQLLLAIVDKDIDASQLPDDDDARESAPWWAAKKWAYFSLNKLFFAFGNPSQLPPSKKIYKPFAERFATLFAPEILKVYLRKTEQYVAGQSWLSRRARRFQFKFYEQCVRPKSTWALLKPSVNDIVQKFVLPTLSWSATDEELWELDSADYVRSQTEGNDDHASPTFAAKDFLTSLVTKRAKTTLQPQLEFITAVITGYPGTYNAAQKDGALRMCCALSSLMVKHPLVADTLDSFVLNHVVPELTSEHRFLRFHACEVIKEFDKDGMNWQSDKTLEAAFSGIMSCLGDSELPVRVAAAEATGFLIQHDEVRVALAPRAAEVMQVFLKLADEADLDNLGQVQQTFFEEFQTELLPFAVQFVTQIATTYRRLLLEINNMSGDGDEGIELSDISADETDKSFATMNCLATIFQVVDAAQSSPPILEEMEAVILPIISLTLEKEAIDFYDDCFEVTDALTFYQKKISPALWQLFGQMYQSLKGSGIDFFAEMFNTLDNLITWGADTFKQNAEYRNMLFDILNTVMTSEHLGINDRVSGAKLADSILLSLKESVNDAYAGVLGLILPGVYDTNKDALQLRKWSTVVVLDMIYLNQQLTLSILETRGETVKFFTILMGTVLSTYSRVHEKRVAILGFLSLLSAPTESLPQAVRDGLPQVFAGLLHQLDTLPEAILRRKELQDLFEDDDDDEVDDDDEDAEPVDGFDDDKDVIDAENEIQEMLAAEQARLAAVNAAKQAGMEVPEDEIDEEALDDDEDDEFTFTSPIDDIPLYDGFRSVMTELQGKNAELFGALMGSLNEDQKLTVQKVSALQDKDVNEAEPEADLSQSFS</sequence>
<evidence type="ECO:0000256" key="5">
    <source>
        <dbReference type="ARBA" id="ARBA00022927"/>
    </source>
</evidence>
<feature type="region of interest" description="Disordered" evidence="7">
    <location>
        <begin position="1042"/>
        <end position="1061"/>
    </location>
</feature>
<accession>A0A8X7SYI9</accession>
<dbReference type="InterPro" id="IPR001494">
    <property type="entry name" value="Importin-beta_N"/>
</dbReference>
<dbReference type="InterPro" id="IPR016024">
    <property type="entry name" value="ARM-type_fold"/>
</dbReference>
<keyword evidence="6" id="KW-0539">Nucleus</keyword>
<dbReference type="GO" id="GO:0005635">
    <property type="term" value="C:nuclear envelope"/>
    <property type="evidence" value="ECO:0007669"/>
    <property type="project" value="TreeGrafter"/>
</dbReference>
<dbReference type="AlphaFoldDB" id="A0A8X7SYI9"/>
<evidence type="ECO:0000313" key="9">
    <source>
        <dbReference type="EMBL" id="KAE8249849.1"/>
    </source>
</evidence>
<evidence type="ECO:0000256" key="1">
    <source>
        <dbReference type="ARBA" id="ARBA00004123"/>
    </source>
</evidence>
<evidence type="ECO:0000313" key="10">
    <source>
        <dbReference type="Proteomes" id="UP000077684"/>
    </source>
</evidence>
<feature type="region of interest" description="Disordered" evidence="7">
    <location>
        <begin position="916"/>
        <end position="939"/>
    </location>
</feature>
<keyword evidence="5" id="KW-0653">Protein transport</keyword>
<proteinExistence type="predicted"/>
<dbReference type="GO" id="GO:0006606">
    <property type="term" value="P:protein import into nucleus"/>
    <property type="evidence" value="ECO:0007669"/>
    <property type="project" value="TreeGrafter"/>
</dbReference>
<dbReference type="Pfam" id="PF03810">
    <property type="entry name" value="IBN_N"/>
    <property type="match status" value="1"/>
</dbReference>
<evidence type="ECO:0000256" key="2">
    <source>
        <dbReference type="ARBA" id="ARBA00004496"/>
    </source>
</evidence>
<feature type="domain" description="Importin N-terminal" evidence="8">
    <location>
        <begin position="22"/>
        <end position="108"/>
    </location>
</feature>